<feature type="transmembrane region" description="Helical" evidence="13">
    <location>
        <begin position="6"/>
        <end position="33"/>
    </location>
</feature>
<feature type="transmembrane region" description="Helical" evidence="13">
    <location>
        <begin position="84"/>
        <end position="108"/>
    </location>
</feature>
<feature type="domain" description="G-protein coupled receptors family 1 profile" evidence="14">
    <location>
        <begin position="22"/>
        <end position="286"/>
    </location>
</feature>
<dbReference type="FunFam" id="1.20.1070.10:FF:000033">
    <property type="entry name" value="Vomeronasal type-1 receptor"/>
    <property type="match status" value="1"/>
</dbReference>
<evidence type="ECO:0000256" key="3">
    <source>
        <dbReference type="ARBA" id="ARBA00010663"/>
    </source>
</evidence>
<dbReference type="Proteomes" id="UP000081671">
    <property type="component" value="Unplaced"/>
</dbReference>
<comment type="subcellular location">
    <subcellularLocation>
        <location evidence="2 13">Cell membrane</location>
        <topology evidence="2 13">Multi-pass membrane protein</topology>
    </subcellularLocation>
</comment>
<dbReference type="PANTHER" id="PTHR24062">
    <property type="entry name" value="VOMERONASAL TYPE-1 RECEPTOR"/>
    <property type="match status" value="1"/>
</dbReference>
<reference evidence="16" key="1">
    <citation type="submission" date="2025-08" db="UniProtKB">
        <authorList>
            <consortium name="RefSeq"/>
        </authorList>
    </citation>
    <scope>IDENTIFICATION</scope>
    <source>
        <tissue evidence="16">Kidney</tissue>
    </source>
</reference>
<dbReference type="OrthoDB" id="9606139at2759"/>
<evidence type="ECO:0000256" key="12">
    <source>
        <dbReference type="ARBA" id="ARBA00023224"/>
    </source>
</evidence>
<organism evidence="15 16">
    <name type="scientific">Dipodomys ordii</name>
    <name type="common">Ord's kangaroo rat</name>
    <dbReference type="NCBI Taxonomy" id="10020"/>
    <lineage>
        <taxon>Eukaryota</taxon>
        <taxon>Metazoa</taxon>
        <taxon>Chordata</taxon>
        <taxon>Craniata</taxon>
        <taxon>Vertebrata</taxon>
        <taxon>Euteleostomi</taxon>
        <taxon>Mammalia</taxon>
        <taxon>Eutheria</taxon>
        <taxon>Euarchontoglires</taxon>
        <taxon>Glires</taxon>
        <taxon>Rodentia</taxon>
        <taxon>Castorimorpha</taxon>
        <taxon>Heteromyidae</taxon>
        <taxon>Dipodomyinae</taxon>
        <taxon>Dipodomys</taxon>
    </lineage>
</organism>
<dbReference type="PRINTS" id="PR01534">
    <property type="entry name" value="VOMERONASL1R"/>
</dbReference>
<evidence type="ECO:0000256" key="11">
    <source>
        <dbReference type="ARBA" id="ARBA00023180"/>
    </source>
</evidence>
<dbReference type="PROSITE" id="PS50262">
    <property type="entry name" value="G_PROTEIN_RECEP_F1_2"/>
    <property type="match status" value="1"/>
</dbReference>
<dbReference type="Pfam" id="PF03402">
    <property type="entry name" value="V1R"/>
    <property type="match status" value="1"/>
</dbReference>
<comment type="function">
    <text evidence="1">Putative pheromone receptor.</text>
</comment>
<keyword evidence="8 13" id="KW-0297">G-protein coupled receptor</keyword>
<keyword evidence="12 13" id="KW-0807">Transducer</keyword>
<evidence type="ECO:0000256" key="2">
    <source>
        <dbReference type="ARBA" id="ARBA00004651"/>
    </source>
</evidence>
<dbReference type="GeneID" id="105994194"/>
<feature type="transmembrane region" description="Helical" evidence="13">
    <location>
        <begin position="185"/>
        <end position="208"/>
    </location>
</feature>
<dbReference type="InterPro" id="IPR017452">
    <property type="entry name" value="GPCR_Rhodpsn_7TM"/>
</dbReference>
<feature type="transmembrane region" description="Helical" evidence="13">
    <location>
        <begin position="266"/>
        <end position="286"/>
    </location>
</feature>
<dbReference type="GO" id="GO:0005886">
    <property type="term" value="C:plasma membrane"/>
    <property type="evidence" value="ECO:0007669"/>
    <property type="project" value="UniProtKB-SubCell"/>
</dbReference>
<sequence length="309" mass="34509">MADAHVSMGVILLAQTVVGFVGNLSLLSHYLFLSCMGNRMRATDLILRHLILANFLCLLCRGVPQTMVAWGWRNFFNDMGCKMVFYLYRVGRGVAIGSTCSLSIFQAVSISQGDSRWAGLKGRAHKHIVSTVYFSWGVFPLVSIVFPMYITGCRAHNNMTILKAFGYCSSVRHDPTEDVLHMTMLLVPDVLCLGLMLWASTSMLFVLYRHKQKMRHIQRTSVFTRASPESRATISILLLVTAFVSFYAMSCISQICLSVIYNPSPVLYLIAAFAMGCFPALSPFLLMSRHSTPCSLLFTCTKKKKVVLP</sequence>
<evidence type="ECO:0000256" key="5">
    <source>
        <dbReference type="ARBA" id="ARBA00022507"/>
    </source>
</evidence>
<gene>
    <name evidence="16" type="primary">LOC105994194</name>
</gene>
<evidence type="ECO:0000256" key="13">
    <source>
        <dbReference type="RuleBase" id="RU364061"/>
    </source>
</evidence>
<dbReference type="RefSeq" id="XP_012883075.1">
    <property type="nucleotide sequence ID" value="XM_013027621.1"/>
</dbReference>
<evidence type="ECO:0000256" key="1">
    <source>
        <dbReference type="ARBA" id="ARBA00003878"/>
    </source>
</evidence>
<evidence type="ECO:0000259" key="14">
    <source>
        <dbReference type="PROSITE" id="PS50262"/>
    </source>
</evidence>
<accession>A0A1S3G333</accession>
<keyword evidence="4 13" id="KW-1003">Cell membrane</keyword>
<dbReference type="KEGG" id="dord:105994194"/>
<evidence type="ECO:0000313" key="15">
    <source>
        <dbReference type="Proteomes" id="UP000081671"/>
    </source>
</evidence>
<feature type="transmembrane region" description="Helical" evidence="13">
    <location>
        <begin position="234"/>
        <end position="260"/>
    </location>
</feature>
<dbReference type="FunCoup" id="A0A1S3G333">
    <property type="interactions" value="593"/>
</dbReference>
<evidence type="ECO:0000256" key="10">
    <source>
        <dbReference type="ARBA" id="ARBA00023170"/>
    </source>
</evidence>
<feature type="transmembrane region" description="Helical" evidence="13">
    <location>
        <begin position="45"/>
        <end position="64"/>
    </location>
</feature>
<evidence type="ECO:0000256" key="8">
    <source>
        <dbReference type="ARBA" id="ARBA00023040"/>
    </source>
</evidence>
<dbReference type="SUPFAM" id="SSF81321">
    <property type="entry name" value="Family A G protein-coupled receptor-like"/>
    <property type="match status" value="1"/>
</dbReference>
<keyword evidence="15" id="KW-1185">Reference proteome</keyword>
<dbReference type="GO" id="GO:0007606">
    <property type="term" value="P:sensory perception of chemical stimulus"/>
    <property type="evidence" value="ECO:0007669"/>
    <property type="project" value="UniProtKB-ARBA"/>
</dbReference>
<keyword evidence="6 13" id="KW-0812">Transmembrane</keyword>
<keyword evidence="5 13" id="KW-0589">Pheromone response</keyword>
<evidence type="ECO:0000256" key="6">
    <source>
        <dbReference type="ARBA" id="ARBA00022692"/>
    </source>
</evidence>
<proteinExistence type="inferred from homology"/>
<keyword evidence="10 13" id="KW-0675">Receptor</keyword>
<dbReference type="InParanoid" id="A0A1S3G333"/>
<dbReference type="Gene3D" id="1.20.1070.10">
    <property type="entry name" value="Rhodopsin 7-helix transmembrane proteins"/>
    <property type="match status" value="1"/>
</dbReference>
<evidence type="ECO:0000313" key="16">
    <source>
        <dbReference type="RefSeq" id="XP_012883075.1"/>
    </source>
</evidence>
<feature type="transmembrane region" description="Helical" evidence="13">
    <location>
        <begin position="128"/>
        <end position="150"/>
    </location>
</feature>
<dbReference type="InterPro" id="IPR004072">
    <property type="entry name" value="Vmron_rcpt_1"/>
</dbReference>
<comment type="similarity">
    <text evidence="3 13">Belongs to the G-protein coupled receptor 1 family.</text>
</comment>
<dbReference type="GO" id="GO:0019236">
    <property type="term" value="P:response to pheromone"/>
    <property type="evidence" value="ECO:0007669"/>
    <property type="project" value="UniProtKB-KW"/>
</dbReference>
<evidence type="ECO:0000256" key="7">
    <source>
        <dbReference type="ARBA" id="ARBA00022989"/>
    </source>
</evidence>
<dbReference type="AlphaFoldDB" id="A0A1S3G333"/>
<keyword evidence="7 13" id="KW-1133">Transmembrane helix</keyword>
<evidence type="ECO:0000256" key="9">
    <source>
        <dbReference type="ARBA" id="ARBA00023136"/>
    </source>
</evidence>
<dbReference type="GO" id="GO:0016503">
    <property type="term" value="F:pheromone receptor activity"/>
    <property type="evidence" value="ECO:0007669"/>
    <property type="project" value="InterPro"/>
</dbReference>
<keyword evidence="9 13" id="KW-0472">Membrane</keyword>
<name>A0A1S3G333_DIPOR</name>
<evidence type="ECO:0000256" key="4">
    <source>
        <dbReference type="ARBA" id="ARBA00022475"/>
    </source>
</evidence>
<keyword evidence="11" id="KW-0325">Glycoprotein</keyword>
<protein>
    <recommendedName>
        <fullName evidence="13">Vomeronasal type-1 receptor</fullName>
    </recommendedName>
</protein>